<comment type="caution">
    <text evidence="1">The sequence shown here is derived from an EMBL/GenBank/DDBJ whole genome shotgun (WGS) entry which is preliminary data.</text>
</comment>
<dbReference type="RefSeq" id="WP_161766661.1">
    <property type="nucleotide sequence ID" value="NZ_JAAATW010000002.1"/>
</dbReference>
<evidence type="ECO:0008006" key="3">
    <source>
        <dbReference type="Google" id="ProtNLM"/>
    </source>
</evidence>
<name>A0ABW9Y6X7_9RHOB</name>
<reference evidence="2" key="1">
    <citation type="submission" date="2020-01" db="EMBL/GenBank/DDBJ databases">
        <title>Sphingomonas sp. strain CSW-10.</title>
        <authorList>
            <person name="Chen W.-M."/>
        </authorList>
    </citation>
    <scope>NUCLEOTIDE SEQUENCE [LARGE SCALE GENOMIC DNA]</scope>
    <source>
        <strain evidence="2">CCP-1</strain>
    </source>
</reference>
<evidence type="ECO:0000313" key="2">
    <source>
        <dbReference type="Proteomes" id="UP001517376"/>
    </source>
</evidence>
<sequence>MKQPAPLTFATQDEWNFWLSMRHDKAAEVWLRIPKKATGEASIDWEQAMEEALVWGWTDAQKKPDGPNHMLHRFTPRRPGSPWSPKARAMAEKLIAGGWMEESGLAEVARAQADGRWAAAYAAEKPAEIPDDFLTALATASEAAQTAFTALPQKARAALAFRLATAKSPSVRTRRIAEFIASLTTAPPR</sequence>
<gene>
    <name evidence="1" type="ORF">GU920_08770</name>
</gene>
<dbReference type="Pfam" id="PF13376">
    <property type="entry name" value="OmdA"/>
    <property type="match status" value="1"/>
</dbReference>
<dbReference type="Proteomes" id="UP001517376">
    <property type="component" value="Unassembled WGS sequence"/>
</dbReference>
<dbReference type="EMBL" id="JAAATW010000002">
    <property type="protein sequence ID" value="NBE07627.1"/>
    <property type="molecule type" value="Genomic_DNA"/>
</dbReference>
<proteinExistence type="predicted"/>
<protein>
    <recommendedName>
        <fullName evidence="3">Bacteriocin-protection protein</fullName>
    </recommendedName>
</protein>
<evidence type="ECO:0000313" key="1">
    <source>
        <dbReference type="EMBL" id="NBE07627.1"/>
    </source>
</evidence>
<keyword evidence="2" id="KW-1185">Reference proteome</keyword>
<organism evidence="1 2">
    <name type="scientific">Paragemmobacter ruber</name>
    <dbReference type="NCBI Taxonomy" id="1985673"/>
    <lineage>
        <taxon>Bacteria</taxon>
        <taxon>Pseudomonadati</taxon>
        <taxon>Pseudomonadota</taxon>
        <taxon>Alphaproteobacteria</taxon>
        <taxon>Rhodobacterales</taxon>
        <taxon>Paracoccaceae</taxon>
        <taxon>Paragemmobacter</taxon>
    </lineage>
</organism>
<accession>A0ABW9Y6X7</accession>